<dbReference type="CDD" id="cd20707">
    <property type="entry name" value="MIX_III"/>
    <property type="match status" value="1"/>
</dbReference>
<evidence type="ECO:0000256" key="1">
    <source>
        <dbReference type="SAM" id="Phobius"/>
    </source>
</evidence>
<accession>A0AB35LDW2</accession>
<dbReference type="Pfam" id="PF20249">
    <property type="entry name" value="VasX_N"/>
    <property type="match status" value="1"/>
</dbReference>
<dbReference type="InterPro" id="IPR048126">
    <property type="entry name" value="Toxin_VasX"/>
</dbReference>
<dbReference type="InterPro" id="IPR046864">
    <property type="entry name" value="VasX_N"/>
</dbReference>
<sequence>MSCNFCERRGVAILPVRSAITLDNSGAPALPPEFTTSVSERGKIKYTSRLLREGYLHIYDEKRQTWTDYIVTDDAYYWKVTDDAPSIIPKLGQKPCATKLNEVARASFISLPLAINPNDNGRFWLSWSQYAWTDAIREMHHQIEFREKHMQCFDLKLWLLDKKADQTVPLTQLRQTVAEYCDAKIPASSFDFYSSPWLTKTKSDGDFLLNTATNLASIPLNPDPSRAAIIHLQDPIAISEDLSQLILQSHDNFLTVCRKNSKLSDFDRKLTAFSNISLAEYNVKENNKLQQFLAAEELENKAYFGDGETFIWPSIAEKNAKKIRDYTNENYESWADNEWERYLAHANENNIDEFKNDYNTQKNEYKSNYEIPLFDMYLAMLKHSLFINYFIYNFDANNKTSGENYTNTLSSCLIGSQVSAECADYIETQLNGDFLDKKNIFMRAYIFNQNDAAQFYKEHIPQSTDNLQLHSLPWGNLLSFHSQFLQDLTQKTHFNDKINTLNYVLAGPIIRVLKSASLYKTSRLPVLLAINENSPLISMSEKGARKTVSKMLTEAIVRETFNAQKMSPVEKLEAKNIFRNAIENQINQKGIADTVLKEMGIKSAQGGDLTGDGILRSNVLLTENMHPEFKGKTPQEIVKIAQRITSDISTSEQAHNLYLKQKLSVTASTGNIASILFQLAGIACMIEQESAWYGGVKTRAGQRLIASWIGVTGAILEFSFATLNSAWAKGALTEVRWFRILSRVAQGVSVVGIAILAYLDYLDYEKEEEKGNILLSNLYYFSSFLGLLLIICILGRIPIVGVIISIIFIIVAFAIENYKPNDLMLWINKCMYFGKNNEGLFSLAKDEDEAFAKLWEQ</sequence>
<evidence type="ECO:0000259" key="2">
    <source>
        <dbReference type="Pfam" id="PF20249"/>
    </source>
</evidence>
<keyword evidence="1" id="KW-1133">Transmembrane helix</keyword>
<gene>
    <name evidence="3" type="ORF">QDQ51_12970</name>
</gene>
<feature type="transmembrane region" description="Helical" evidence="1">
    <location>
        <begin position="740"/>
        <end position="759"/>
    </location>
</feature>
<dbReference type="AlphaFoldDB" id="A0AB35LDW2"/>
<reference evidence="3" key="1">
    <citation type="submission" date="2023-04" db="EMBL/GenBank/DDBJ databases">
        <authorList>
            <person name="Li W."/>
        </authorList>
    </citation>
    <scope>NUCLEOTIDE SEQUENCE</scope>
    <source>
        <strain evidence="3">QITACRE101</strain>
    </source>
</reference>
<feature type="domain" description="Toxin VasX N-terminal region" evidence="2">
    <location>
        <begin position="3"/>
        <end position="157"/>
    </location>
</feature>
<dbReference type="RefSeq" id="WP_272671235.1">
    <property type="nucleotide sequence ID" value="NZ_JARVQW010000006.1"/>
</dbReference>
<comment type="caution">
    <text evidence="3">The sequence shown here is derived from an EMBL/GenBank/DDBJ whole genome shotgun (WGS) entry which is preliminary data.</text>
</comment>
<organism evidence="3 4">
    <name type="scientific">Providencia rettgeri</name>
    <dbReference type="NCBI Taxonomy" id="587"/>
    <lineage>
        <taxon>Bacteria</taxon>
        <taxon>Pseudomonadati</taxon>
        <taxon>Pseudomonadota</taxon>
        <taxon>Gammaproteobacteria</taxon>
        <taxon>Enterobacterales</taxon>
        <taxon>Morganellaceae</taxon>
        <taxon>Providencia</taxon>
    </lineage>
</organism>
<dbReference type="Proteomes" id="UP001162044">
    <property type="component" value="Unassembled WGS sequence"/>
</dbReference>
<keyword evidence="1" id="KW-0812">Transmembrane</keyword>
<name>A0AB35LDW2_PRORE</name>
<feature type="transmembrane region" description="Helical" evidence="1">
    <location>
        <begin position="784"/>
        <end position="815"/>
    </location>
</feature>
<dbReference type="NCBIfam" id="NF041559">
    <property type="entry name" value="BTH_I2691_fam"/>
    <property type="match status" value="1"/>
</dbReference>
<evidence type="ECO:0000313" key="3">
    <source>
        <dbReference type="EMBL" id="MDH2306325.1"/>
    </source>
</evidence>
<reference evidence="3" key="2">
    <citation type="submission" date="2023-10" db="EMBL/GenBank/DDBJ databases">
        <title>Analysis of Resistance Genes of Carbapenem-resistant Providencia rettgeri.</title>
        <authorList>
            <person name="Liu M."/>
        </authorList>
    </citation>
    <scope>NUCLEOTIDE SEQUENCE</scope>
    <source>
        <strain evidence="3">QITACRE101</strain>
    </source>
</reference>
<proteinExistence type="predicted"/>
<feature type="transmembrane region" description="Helical" evidence="1">
    <location>
        <begin position="705"/>
        <end position="728"/>
    </location>
</feature>
<keyword evidence="1" id="KW-0472">Membrane</keyword>
<dbReference type="EMBL" id="JARVQW010000006">
    <property type="protein sequence ID" value="MDH2306325.1"/>
    <property type="molecule type" value="Genomic_DNA"/>
</dbReference>
<evidence type="ECO:0000313" key="4">
    <source>
        <dbReference type="Proteomes" id="UP001162044"/>
    </source>
</evidence>
<protein>
    <submittedName>
        <fullName evidence="3">T6SS effector BTH_I2691 family protein</fullName>
    </submittedName>
</protein>